<evidence type="ECO:0000256" key="10">
    <source>
        <dbReference type="ARBA" id="ARBA00039401"/>
    </source>
</evidence>
<evidence type="ECO:0000256" key="4">
    <source>
        <dbReference type="ARBA" id="ARBA00022553"/>
    </source>
</evidence>
<evidence type="ECO:0000256" key="9">
    <source>
        <dbReference type="ARBA" id="ARBA00023012"/>
    </source>
</evidence>
<keyword evidence="7 12" id="KW-0418">Kinase</keyword>
<evidence type="ECO:0000259" key="11">
    <source>
        <dbReference type="PROSITE" id="PS50109"/>
    </source>
</evidence>
<evidence type="ECO:0000256" key="1">
    <source>
        <dbReference type="ARBA" id="ARBA00000085"/>
    </source>
</evidence>
<dbReference type="AlphaFoldDB" id="A0A1I1ENS0"/>
<dbReference type="InterPro" id="IPR003594">
    <property type="entry name" value="HATPase_dom"/>
</dbReference>
<dbReference type="InterPro" id="IPR036890">
    <property type="entry name" value="HATPase_C_sf"/>
</dbReference>
<evidence type="ECO:0000256" key="8">
    <source>
        <dbReference type="ARBA" id="ARBA00022840"/>
    </source>
</evidence>
<dbReference type="InterPro" id="IPR005467">
    <property type="entry name" value="His_kinase_dom"/>
</dbReference>
<dbReference type="InterPro" id="IPR036097">
    <property type="entry name" value="HisK_dim/P_sf"/>
</dbReference>
<dbReference type="InterPro" id="IPR003661">
    <property type="entry name" value="HisK_dim/P_dom"/>
</dbReference>
<keyword evidence="5" id="KW-0808">Transferase</keyword>
<dbReference type="GO" id="GO:0000156">
    <property type="term" value="F:phosphorelay response regulator activity"/>
    <property type="evidence" value="ECO:0007669"/>
    <property type="project" value="TreeGrafter"/>
</dbReference>
<dbReference type="EC" id="2.7.13.3" evidence="3"/>
<dbReference type="SUPFAM" id="SSF47384">
    <property type="entry name" value="Homodimeric domain of signal transducing histidine kinase"/>
    <property type="match status" value="1"/>
</dbReference>
<evidence type="ECO:0000256" key="5">
    <source>
        <dbReference type="ARBA" id="ARBA00022679"/>
    </source>
</evidence>
<feature type="domain" description="Histidine kinase" evidence="11">
    <location>
        <begin position="367"/>
        <end position="586"/>
    </location>
</feature>
<organism evidence="12 13">
    <name type="scientific">Nocardioides terrae</name>
    <dbReference type="NCBI Taxonomy" id="574651"/>
    <lineage>
        <taxon>Bacteria</taxon>
        <taxon>Bacillati</taxon>
        <taxon>Actinomycetota</taxon>
        <taxon>Actinomycetes</taxon>
        <taxon>Propionibacteriales</taxon>
        <taxon>Nocardioidaceae</taxon>
        <taxon>Nocardioides</taxon>
    </lineage>
</organism>
<dbReference type="SUPFAM" id="SSF55781">
    <property type="entry name" value="GAF domain-like"/>
    <property type="match status" value="1"/>
</dbReference>
<reference evidence="12 13" key="1">
    <citation type="submission" date="2016-10" db="EMBL/GenBank/DDBJ databases">
        <authorList>
            <person name="de Groot N.N."/>
        </authorList>
    </citation>
    <scope>NUCLEOTIDE SEQUENCE [LARGE SCALE GENOMIC DNA]</scope>
    <source>
        <strain evidence="12 13">CGMCC 1.7056</strain>
    </source>
</reference>
<dbReference type="PROSITE" id="PS50109">
    <property type="entry name" value="HIS_KIN"/>
    <property type="match status" value="1"/>
</dbReference>
<evidence type="ECO:0000256" key="2">
    <source>
        <dbReference type="ARBA" id="ARBA00004236"/>
    </source>
</evidence>
<dbReference type="Gene3D" id="3.30.565.10">
    <property type="entry name" value="Histidine kinase-like ATPase, C-terminal domain"/>
    <property type="match status" value="1"/>
</dbReference>
<dbReference type="CDD" id="cd00082">
    <property type="entry name" value="HisKA"/>
    <property type="match status" value="1"/>
</dbReference>
<dbReference type="PANTHER" id="PTHR42878:SF7">
    <property type="entry name" value="SENSOR HISTIDINE KINASE GLRK"/>
    <property type="match status" value="1"/>
</dbReference>
<dbReference type="Proteomes" id="UP000198832">
    <property type="component" value="Unassembled WGS sequence"/>
</dbReference>
<dbReference type="InterPro" id="IPR050351">
    <property type="entry name" value="BphY/WalK/GraS-like"/>
</dbReference>
<dbReference type="InterPro" id="IPR004358">
    <property type="entry name" value="Sig_transdc_His_kin-like_C"/>
</dbReference>
<dbReference type="Gene3D" id="1.10.287.130">
    <property type="match status" value="1"/>
</dbReference>
<dbReference type="Pfam" id="PF02518">
    <property type="entry name" value="HATPase_c"/>
    <property type="match status" value="1"/>
</dbReference>
<comment type="catalytic activity">
    <reaction evidence="1">
        <text>ATP + protein L-histidine = ADP + protein N-phospho-L-histidine.</text>
        <dbReference type="EC" id="2.7.13.3"/>
    </reaction>
</comment>
<dbReference type="GO" id="GO:0000155">
    <property type="term" value="F:phosphorelay sensor kinase activity"/>
    <property type="evidence" value="ECO:0007669"/>
    <property type="project" value="InterPro"/>
</dbReference>
<evidence type="ECO:0000256" key="6">
    <source>
        <dbReference type="ARBA" id="ARBA00022741"/>
    </source>
</evidence>
<accession>A0A1I1ENS0</accession>
<sequence>MPPPLSDLLPWSTSDWSDASMGECLALGAEALCTWGGFGFAEILVLRDDAVIPVARAGWSAVTASGASSGTLGTRRPMQILDRLLPSGAGGLQHLRGADAEAARAWASYERTEAADGDLLLMPVRDRTDRLAGLVLMGRPTGPSEALEERLPGLERYAAQAGHVLLVALEREAASERLRLAAAARRVLAHAADGDSPEDVLADVADDLITAFQLVGLRISVFEGDERRILFETTPVGAFDEEVLRISGRSTEWLWEQHLVGVVGRDQVLNFNGSTADLEQIRGVVLDLDLESILLVPLGAGSVCLGGMAFFRPVAAARWTRMECEAAQEIGRDLGRLLSIRRALLVEQDAVEELRELDVYKSRLIATVAHELRNPIAVTRTRLETLAELVDGADHGAGDAGQALDAMSRAAARMSRLVEDLLLLAKASDPTAEDHEPTDLTPHVVSTVQLVLDSADRPVGAVHLDVPDEPVVAPVDPSAFEKVVANLVGNAVKYTPPDRGVRVSLLRQDGRVVLRVRDEGIGIAPEDQARVFGEFFRSADPAVRQQPGTGLGLAIVERIVTNHGGRVELESTPGRGSTFTVVLPAG</sequence>
<evidence type="ECO:0000313" key="12">
    <source>
        <dbReference type="EMBL" id="SFB88667.1"/>
    </source>
</evidence>
<dbReference type="SMART" id="SM00388">
    <property type="entry name" value="HisKA"/>
    <property type="match status" value="1"/>
</dbReference>
<gene>
    <name evidence="12" type="ORF">SAMN04487968_102161</name>
</gene>
<evidence type="ECO:0000313" key="13">
    <source>
        <dbReference type="Proteomes" id="UP000198832"/>
    </source>
</evidence>
<dbReference type="GO" id="GO:0005524">
    <property type="term" value="F:ATP binding"/>
    <property type="evidence" value="ECO:0007669"/>
    <property type="project" value="UniProtKB-KW"/>
</dbReference>
<dbReference type="FunFam" id="3.30.565.10:FF:000006">
    <property type="entry name" value="Sensor histidine kinase WalK"/>
    <property type="match status" value="1"/>
</dbReference>
<dbReference type="GO" id="GO:0005886">
    <property type="term" value="C:plasma membrane"/>
    <property type="evidence" value="ECO:0007669"/>
    <property type="project" value="UniProtKB-SubCell"/>
</dbReference>
<protein>
    <recommendedName>
        <fullName evidence="10">Sensor-like histidine kinase SenX3</fullName>
        <ecNumber evidence="3">2.7.13.3</ecNumber>
    </recommendedName>
</protein>
<keyword evidence="4" id="KW-0597">Phosphoprotein</keyword>
<dbReference type="PRINTS" id="PR00344">
    <property type="entry name" value="BCTRLSENSOR"/>
</dbReference>
<keyword evidence="8" id="KW-0067">ATP-binding</keyword>
<dbReference type="PANTHER" id="PTHR42878">
    <property type="entry name" value="TWO-COMPONENT HISTIDINE KINASE"/>
    <property type="match status" value="1"/>
</dbReference>
<dbReference type="SUPFAM" id="SSF55874">
    <property type="entry name" value="ATPase domain of HSP90 chaperone/DNA topoisomerase II/histidine kinase"/>
    <property type="match status" value="1"/>
</dbReference>
<dbReference type="OrthoDB" id="9757990at2"/>
<dbReference type="RefSeq" id="WP_091120336.1">
    <property type="nucleotide sequence ID" value="NZ_FOLB01000002.1"/>
</dbReference>
<keyword evidence="13" id="KW-1185">Reference proteome</keyword>
<dbReference type="CDD" id="cd00075">
    <property type="entry name" value="HATPase"/>
    <property type="match status" value="1"/>
</dbReference>
<keyword evidence="9" id="KW-0902">Two-component regulatory system</keyword>
<comment type="subcellular location">
    <subcellularLocation>
        <location evidence="2">Cell membrane</location>
    </subcellularLocation>
</comment>
<dbReference type="EMBL" id="FOLB01000002">
    <property type="protein sequence ID" value="SFB88667.1"/>
    <property type="molecule type" value="Genomic_DNA"/>
</dbReference>
<evidence type="ECO:0000256" key="7">
    <source>
        <dbReference type="ARBA" id="ARBA00022777"/>
    </source>
</evidence>
<evidence type="ECO:0000256" key="3">
    <source>
        <dbReference type="ARBA" id="ARBA00012438"/>
    </source>
</evidence>
<keyword evidence="6" id="KW-0547">Nucleotide-binding</keyword>
<dbReference type="Pfam" id="PF00512">
    <property type="entry name" value="HisKA"/>
    <property type="match status" value="1"/>
</dbReference>
<dbReference type="GO" id="GO:0030295">
    <property type="term" value="F:protein kinase activator activity"/>
    <property type="evidence" value="ECO:0007669"/>
    <property type="project" value="TreeGrafter"/>
</dbReference>
<dbReference type="SMART" id="SM00387">
    <property type="entry name" value="HATPase_c"/>
    <property type="match status" value="1"/>
</dbReference>
<proteinExistence type="predicted"/>
<dbReference type="GO" id="GO:0007234">
    <property type="term" value="P:osmosensory signaling via phosphorelay pathway"/>
    <property type="evidence" value="ECO:0007669"/>
    <property type="project" value="TreeGrafter"/>
</dbReference>
<name>A0A1I1ENS0_9ACTN</name>
<dbReference type="STRING" id="574651.SAMN04487968_102161"/>